<evidence type="ECO:0000256" key="2">
    <source>
        <dbReference type="ARBA" id="ARBA00023125"/>
    </source>
</evidence>
<dbReference type="GO" id="GO:0003700">
    <property type="term" value="F:DNA-binding transcription factor activity"/>
    <property type="evidence" value="ECO:0007669"/>
    <property type="project" value="InterPro"/>
</dbReference>
<dbReference type="Gene3D" id="1.10.10.60">
    <property type="entry name" value="Homeodomain-like"/>
    <property type="match status" value="2"/>
</dbReference>
<proteinExistence type="predicted"/>
<dbReference type="EMBL" id="SDHW01000002">
    <property type="protein sequence ID" value="RXK60434.1"/>
    <property type="molecule type" value="Genomic_DNA"/>
</dbReference>
<sequence length="284" mass="32461">MKAELEKIVPGNDKPVLVTYHMSLPYLEFYWHHHPEYELTYKINVEGKRIVGDSYEEFEAGDLVLIGPDLPHTWVTDKKERHDSCDFVVIQFSGWLFNSMIGLPEFENVKRLLQNCRLGLHFKNSAPFKEQILALPNKTGIEKITGVINLLNQLSKQKGRKLASADYDISQAKSSEPRINKVCTYVEQNFSKPISISDAASIINISPSAFCKFFKRATGKTFSDYVNDLRLGYACYQLLETDKQISSIARSAGFESITYFNRVFVKKKHITPRAFRNEALYATA</sequence>
<evidence type="ECO:0000256" key="3">
    <source>
        <dbReference type="ARBA" id="ARBA00023163"/>
    </source>
</evidence>
<dbReference type="PROSITE" id="PS01124">
    <property type="entry name" value="HTH_ARAC_FAMILY_2"/>
    <property type="match status" value="1"/>
</dbReference>
<keyword evidence="2" id="KW-0238">DNA-binding</keyword>
<dbReference type="OrthoDB" id="745435at2"/>
<dbReference type="Gene3D" id="2.60.120.10">
    <property type="entry name" value="Jelly Rolls"/>
    <property type="match status" value="1"/>
</dbReference>
<organism evidence="5 6">
    <name type="scientific">Lacibacter luteus</name>
    <dbReference type="NCBI Taxonomy" id="2508719"/>
    <lineage>
        <taxon>Bacteria</taxon>
        <taxon>Pseudomonadati</taxon>
        <taxon>Bacteroidota</taxon>
        <taxon>Chitinophagia</taxon>
        <taxon>Chitinophagales</taxon>
        <taxon>Chitinophagaceae</taxon>
        <taxon>Lacibacter</taxon>
    </lineage>
</organism>
<dbReference type="InterPro" id="IPR018060">
    <property type="entry name" value="HTH_AraC"/>
</dbReference>
<protein>
    <submittedName>
        <fullName evidence="5">AraC family transcriptional regulator</fullName>
    </submittedName>
</protein>
<dbReference type="PANTHER" id="PTHR43280:SF27">
    <property type="entry name" value="TRANSCRIPTIONAL REGULATOR MTLR"/>
    <property type="match status" value="1"/>
</dbReference>
<evidence type="ECO:0000259" key="4">
    <source>
        <dbReference type="PROSITE" id="PS01124"/>
    </source>
</evidence>
<dbReference type="SUPFAM" id="SSF51215">
    <property type="entry name" value="Regulatory protein AraC"/>
    <property type="match status" value="1"/>
</dbReference>
<dbReference type="InterPro" id="IPR037923">
    <property type="entry name" value="HTH-like"/>
</dbReference>
<name>A0A4Q1CJD4_9BACT</name>
<dbReference type="GO" id="GO:0043565">
    <property type="term" value="F:sequence-specific DNA binding"/>
    <property type="evidence" value="ECO:0007669"/>
    <property type="project" value="InterPro"/>
</dbReference>
<evidence type="ECO:0000313" key="5">
    <source>
        <dbReference type="EMBL" id="RXK60434.1"/>
    </source>
</evidence>
<dbReference type="RefSeq" id="WP_129130394.1">
    <property type="nucleotide sequence ID" value="NZ_SDHW01000002.1"/>
</dbReference>
<keyword evidence="6" id="KW-1185">Reference proteome</keyword>
<dbReference type="AlphaFoldDB" id="A0A4Q1CJD4"/>
<evidence type="ECO:0000313" key="6">
    <source>
        <dbReference type="Proteomes" id="UP000290204"/>
    </source>
</evidence>
<dbReference type="InterPro" id="IPR009057">
    <property type="entry name" value="Homeodomain-like_sf"/>
</dbReference>
<accession>A0A4Q1CJD4</accession>
<feature type="domain" description="HTH araC/xylS-type" evidence="4">
    <location>
        <begin position="180"/>
        <end position="278"/>
    </location>
</feature>
<dbReference type="InterPro" id="IPR014710">
    <property type="entry name" value="RmlC-like_jellyroll"/>
</dbReference>
<dbReference type="SMART" id="SM00342">
    <property type="entry name" value="HTH_ARAC"/>
    <property type="match status" value="1"/>
</dbReference>
<reference evidence="5 6" key="1">
    <citation type="submission" date="2019-01" db="EMBL/GenBank/DDBJ databases">
        <title>Lacibacter sp. strain TTM-7.</title>
        <authorList>
            <person name="Chen W.-M."/>
        </authorList>
    </citation>
    <scope>NUCLEOTIDE SEQUENCE [LARGE SCALE GENOMIC DNA]</scope>
    <source>
        <strain evidence="5 6">TTM-7</strain>
    </source>
</reference>
<dbReference type="Proteomes" id="UP000290204">
    <property type="component" value="Unassembled WGS sequence"/>
</dbReference>
<keyword evidence="1" id="KW-0805">Transcription regulation</keyword>
<comment type="caution">
    <text evidence="5">The sequence shown here is derived from an EMBL/GenBank/DDBJ whole genome shotgun (WGS) entry which is preliminary data.</text>
</comment>
<dbReference type="Pfam" id="PF12833">
    <property type="entry name" value="HTH_18"/>
    <property type="match status" value="1"/>
</dbReference>
<dbReference type="SUPFAM" id="SSF46689">
    <property type="entry name" value="Homeodomain-like"/>
    <property type="match status" value="2"/>
</dbReference>
<dbReference type="PANTHER" id="PTHR43280">
    <property type="entry name" value="ARAC-FAMILY TRANSCRIPTIONAL REGULATOR"/>
    <property type="match status" value="1"/>
</dbReference>
<gene>
    <name evidence="5" type="ORF">ESA94_08165</name>
</gene>
<keyword evidence="3" id="KW-0804">Transcription</keyword>
<evidence type="ECO:0000256" key="1">
    <source>
        <dbReference type="ARBA" id="ARBA00023015"/>
    </source>
</evidence>